<evidence type="ECO:0000313" key="6">
    <source>
        <dbReference type="Proteomes" id="UP000192911"/>
    </source>
</evidence>
<dbReference type="GO" id="GO:0003700">
    <property type="term" value="F:DNA-binding transcription factor activity"/>
    <property type="evidence" value="ECO:0007669"/>
    <property type="project" value="InterPro"/>
</dbReference>
<dbReference type="GeneID" id="95553362"/>
<keyword evidence="6" id="KW-1185">Reference proteome</keyword>
<dbReference type="InterPro" id="IPR037923">
    <property type="entry name" value="HTH-like"/>
</dbReference>
<dbReference type="PANTHER" id="PTHR46796:SF2">
    <property type="entry name" value="TRANSCRIPTIONAL REGULATORY PROTEIN"/>
    <property type="match status" value="1"/>
</dbReference>
<evidence type="ECO:0000256" key="1">
    <source>
        <dbReference type="ARBA" id="ARBA00023015"/>
    </source>
</evidence>
<dbReference type="AlphaFoldDB" id="A0A1X7FNN3"/>
<dbReference type="Pfam" id="PF12833">
    <property type="entry name" value="HTH_18"/>
    <property type="match status" value="1"/>
</dbReference>
<dbReference type="PANTHER" id="PTHR46796">
    <property type="entry name" value="HTH-TYPE TRANSCRIPTIONAL ACTIVATOR RHAS-RELATED"/>
    <property type="match status" value="1"/>
</dbReference>
<keyword evidence="1" id="KW-0805">Transcription regulation</keyword>
<dbReference type="SUPFAM" id="SSF46689">
    <property type="entry name" value="Homeodomain-like"/>
    <property type="match status" value="2"/>
</dbReference>
<sequence>MKRVGGGRVMAVRCTIEGVEATAADTVHSFARHSHDQFGVGLVTRGAQRSASGRGLVEAAAGDAITVNPGEVHDGSPLGGVARAWHMLYVEPALMRTVARDLEAARADGFELERPVLRDARFVMLFEAAFAAAVAHRDRFDALARDEALFRFLADVVHRHTTARAKSRFAPMRTAASLPVLRARARIDDDPAASPTLASLAAEAGLSRFQLLREFTRETGLPPHAYLVQRRVALARQLIAAGCALADAAASAGFADQSHMTRAFVRLHGVTPSNYACAVR</sequence>
<gene>
    <name evidence="5" type="ORF">SAMN06295900_11044</name>
</gene>
<dbReference type="InterPro" id="IPR050204">
    <property type="entry name" value="AraC_XylS_family_regulators"/>
</dbReference>
<dbReference type="InterPro" id="IPR009057">
    <property type="entry name" value="Homeodomain-like_sf"/>
</dbReference>
<protein>
    <submittedName>
        <fullName evidence="5">Transcriptional regulator, AraC family</fullName>
    </submittedName>
</protein>
<proteinExistence type="predicted"/>
<dbReference type="Gene3D" id="1.10.10.60">
    <property type="entry name" value="Homeodomain-like"/>
    <property type="match status" value="1"/>
</dbReference>
<evidence type="ECO:0000313" key="5">
    <source>
        <dbReference type="EMBL" id="SMF55305.1"/>
    </source>
</evidence>
<organism evidence="5 6">
    <name type="scientific">Trinickia caryophylli</name>
    <name type="common">Paraburkholderia caryophylli</name>
    <dbReference type="NCBI Taxonomy" id="28094"/>
    <lineage>
        <taxon>Bacteria</taxon>
        <taxon>Pseudomonadati</taxon>
        <taxon>Pseudomonadota</taxon>
        <taxon>Betaproteobacteria</taxon>
        <taxon>Burkholderiales</taxon>
        <taxon>Burkholderiaceae</taxon>
        <taxon>Trinickia</taxon>
    </lineage>
</organism>
<dbReference type="InterPro" id="IPR003313">
    <property type="entry name" value="AraC-bd"/>
</dbReference>
<dbReference type="RefSeq" id="WP_085228785.1">
    <property type="nucleotide sequence ID" value="NZ_BSQD01000007.1"/>
</dbReference>
<reference evidence="6" key="1">
    <citation type="submission" date="2017-04" db="EMBL/GenBank/DDBJ databases">
        <authorList>
            <person name="Varghese N."/>
            <person name="Submissions S."/>
        </authorList>
    </citation>
    <scope>NUCLEOTIDE SEQUENCE [LARGE SCALE GENOMIC DNA]</scope>
    <source>
        <strain evidence="6">Ballard 720</strain>
    </source>
</reference>
<dbReference type="OrthoDB" id="9809338at2"/>
<dbReference type="SUPFAM" id="SSF51215">
    <property type="entry name" value="Regulatory protein AraC"/>
    <property type="match status" value="1"/>
</dbReference>
<evidence type="ECO:0000256" key="2">
    <source>
        <dbReference type="ARBA" id="ARBA00023125"/>
    </source>
</evidence>
<evidence type="ECO:0000256" key="3">
    <source>
        <dbReference type="ARBA" id="ARBA00023163"/>
    </source>
</evidence>
<dbReference type="SMART" id="SM00342">
    <property type="entry name" value="HTH_ARAC"/>
    <property type="match status" value="1"/>
</dbReference>
<feature type="domain" description="HTH araC/xylS-type" evidence="4">
    <location>
        <begin position="181"/>
        <end position="278"/>
    </location>
</feature>
<evidence type="ECO:0000259" key="4">
    <source>
        <dbReference type="PROSITE" id="PS01124"/>
    </source>
</evidence>
<dbReference type="PROSITE" id="PS01124">
    <property type="entry name" value="HTH_ARAC_FAMILY_2"/>
    <property type="match status" value="1"/>
</dbReference>
<dbReference type="Pfam" id="PF02311">
    <property type="entry name" value="AraC_binding"/>
    <property type="match status" value="1"/>
</dbReference>
<dbReference type="Proteomes" id="UP000192911">
    <property type="component" value="Unassembled WGS sequence"/>
</dbReference>
<dbReference type="GO" id="GO:0043565">
    <property type="term" value="F:sequence-specific DNA binding"/>
    <property type="evidence" value="ECO:0007669"/>
    <property type="project" value="InterPro"/>
</dbReference>
<keyword evidence="3" id="KW-0804">Transcription</keyword>
<dbReference type="STRING" id="28094.SAMN06295900_11044"/>
<dbReference type="InterPro" id="IPR018060">
    <property type="entry name" value="HTH_AraC"/>
</dbReference>
<name>A0A1X7FNN3_TRICW</name>
<accession>A0A1X7FNN3</accession>
<keyword evidence="2" id="KW-0238">DNA-binding</keyword>
<dbReference type="EMBL" id="FXAH01000010">
    <property type="protein sequence ID" value="SMF55305.1"/>
    <property type="molecule type" value="Genomic_DNA"/>
</dbReference>